<dbReference type="AlphaFoldDB" id="A0A5P1EFB2"/>
<name>A0A5P1EFB2_ASPOF</name>
<evidence type="ECO:0000256" key="1">
    <source>
        <dbReference type="SAM" id="MobiDB-lite"/>
    </source>
</evidence>
<feature type="compositionally biased region" description="Basic and acidic residues" evidence="1">
    <location>
        <begin position="144"/>
        <end position="156"/>
    </location>
</feature>
<proteinExistence type="predicted"/>
<dbReference type="Proteomes" id="UP000243459">
    <property type="component" value="Chromosome 7"/>
</dbReference>
<reference evidence="3" key="1">
    <citation type="journal article" date="2017" name="Nat. Commun.">
        <title>The asparagus genome sheds light on the origin and evolution of a young Y chromosome.</title>
        <authorList>
            <person name="Harkess A."/>
            <person name="Zhou J."/>
            <person name="Xu C."/>
            <person name="Bowers J.E."/>
            <person name="Van der Hulst R."/>
            <person name="Ayyampalayam S."/>
            <person name="Mercati F."/>
            <person name="Riccardi P."/>
            <person name="McKain M.R."/>
            <person name="Kakrana A."/>
            <person name="Tang H."/>
            <person name="Ray J."/>
            <person name="Groenendijk J."/>
            <person name="Arikit S."/>
            <person name="Mathioni S.M."/>
            <person name="Nakano M."/>
            <person name="Shan H."/>
            <person name="Telgmann-Rauber A."/>
            <person name="Kanno A."/>
            <person name="Yue Z."/>
            <person name="Chen H."/>
            <person name="Li W."/>
            <person name="Chen Y."/>
            <person name="Xu X."/>
            <person name="Zhang Y."/>
            <person name="Luo S."/>
            <person name="Chen H."/>
            <person name="Gao J."/>
            <person name="Mao Z."/>
            <person name="Pires J.C."/>
            <person name="Luo M."/>
            <person name="Kudrna D."/>
            <person name="Wing R.A."/>
            <person name="Meyers B.C."/>
            <person name="Yi K."/>
            <person name="Kong H."/>
            <person name="Lavrijsen P."/>
            <person name="Sunseri F."/>
            <person name="Falavigna A."/>
            <person name="Ye Y."/>
            <person name="Leebens-Mack J.H."/>
            <person name="Chen G."/>
        </authorList>
    </citation>
    <scope>NUCLEOTIDE SEQUENCE [LARGE SCALE GENOMIC DNA]</scope>
    <source>
        <strain evidence="3">cv. DH0086</strain>
    </source>
</reference>
<gene>
    <name evidence="2" type="ORF">A4U43_C07F20150</name>
</gene>
<protein>
    <submittedName>
        <fullName evidence="2">Uncharacterized protein</fullName>
    </submittedName>
</protein>
<dbReference type="EMBL" id="CM007387">
    <property type="protein sequence ID" value="ONK63907.1"/>
    <property type="molecule type" value="Genomic_DNA"/>
</dbReference>
<evidence type="ECO:0000313" key="3">
    <source>
        <dbReference type="Proteomes" id="UP000243459"/>
    </source>
</evidence>
<keyword evidence="3" id="KW-1185">Reference proteome</keyword>
<organism evidence="2 3">
    <name type="scientific">Asparagus officinalis</name>
    <name type="common">Garden asparagus</name>
    <dbReference type="NCBI Taxonomy" id="4686"/>
    <lineage>
        <taxon>Eukaryota</taxon>
        <taxon>Viridiplantae</taxon>
        <taxon>Streptophyta</taxon>
        <taxon>Embryophyta</taxon>
        <taxon>Tracheophyta</taxon>
        <taxon>Spermatophyta</taxon>
        <taxon>Magnoliopsida</taxon>
        <taxon>Liliopsida</taxon>
        <taxon>Asparagales</taxon>
        <taxon>Asparagaceae</taxon>
        <taxon>Asparagoideae</taxon>
        <taxon>Asparagus</taxon>
    </lineage>
</organism>
<dbReference type="Gramene" id="ONK63907">
    <property type="protein sequence ID" value="ONK63907"/>
    <property type="gene ID" value="A4U43_C07F20150"/>
</dbReference>
<sequence length="156" mass="16751">MAVAELDERGGRRYELDRGRVDAQITGVMAVDRGGRSTCKLDMTSGVENKKMEKAVREKDSSNLDEVLIRKITITFHVFHQTGIAILSRAGRILASCRCKAGAAAVSVGRRAVRGSCSESRVTNDERGSAGGGRGPQVVAGCEEEGRQSGWRRDGA</sequence>
<evidence type="ECO:0000313" key="2">
    <source>
        <dbReference type="EMBL" id="ONK63907.1"/>
    </source>
</evidence>
<accession>A0A5P1EFB2</accession>
<feature type="region of interest" description="Disordered" evidence="1">
    <location>
        <begin position="117"/>
        <end position="156"/>
    </location>
</feature>